<dbReference type="Gene3D" id="3.30.1050.10">
    <property type="entry name" value="SCP2 sterol-binding domain"/>
    <property type="match status" value="1"/>
</dbReference>
<evidence type="ECO:0000256" key="6">
    <source>
        <dbReference type="ARBA" id="ARBA00023128"/>
    </source>
</evidence>
<name>A0AAN7VKG9_9COLE</name>
<dbReference type="InterPro" id="IPR036527">
    <property type="entry name" value="SCP2_sterol-bd_dom_sf"/>
</dbReference>
<dbReference type="Pfam" id="PF02036">
    <property type="entry name" value="SCP2"/>
    <property type="match status" value="1"/>
</dbReference>
<dbReference type="PRINTS" id="PR00081">
    <property type="entry name" value="GDHRDH"/>
</dbReference>
<dbReference type="Gene3D" id="3.40.50.720">
    <property type="entry name" value="NAD(P)-binding Rossmann-like Domain"/>
    <property type="match status" value="1"/>
</dbReference>
<sequence>MKGLEIEMVDKSVRKLYGKNVFITGGTRGVGKAIALRLARDGANIVIAAETDKPNSSKEGTVHSAIQEVEAAGGRGLAVLMDIRHEDQIKHAVEMAVKKFGGIDILINNASAISLTDTEDTDMKDYDLINSVNARGTFLMTKLCLPYLKNSTTPHVLCISPPINLKTFWFAGRVSYSIAKYGMSMCVIGMAEEFRGYGISVNALWPRTIIETDDIAEKYAKQVCRKAEIMGDAAYSIFTMDPRPIGEFFLDDQALMQTGMTNLGSYCVDPNYVNQLVLNAFVDDSGTIVGKKPEKLTMEIGKSETSSQLMKILQKFESLFDEELVRRTNLIFQIEITGDEPKKVYIDLKNDSGCFRMGESLETADVLLTMDENVFYETFVKGIRPSYAFKNGKLHVVGDKTSLRLLDKVVTTSVSKL</sequence>
<dbReference type="Proteomes" id="UP001329430">
    <property type="component" value="Chromosome 1"/>
</dbReference>
<evidence type="ECO:0000256" key="1">
    <source>
        <dbReference type="ARBA" id="ARBA00004173"/>
    </source>
</evidence>
<dbReference type="GO" id="GO:0016491">
    <property type="term" value="F:oxidoreductase activity"/>
    <property type="evidence" value="ECO:0007669"/>
    <property type="project" value="UniProtKB-KW"/>
</dbReference>
<dbReference type="GO" id="GO:0005777">
    <property type="term" value="C:peroxisome"/>
    <property type="evidence" value="ECO:0007669"/>
    <property type="project" value="UniProtKB-SubCell"/>
</dbReference>
<dbReference type="InterPro" id="IPR003033">
    <property type="entry name" value="SCP2_sterol-bd_dom"/>
</dbReference>
<evidence type="ECO:0000256" key="3">
    <source>
        <dbReference type="ARBA" id="ARBA00006484"/>
    </source>
</evidence>
<dbReference type="InterPro" id="IPR051935">
    <property type="entry name" value="HSDL2"/>
</dbReference>
<evidence type="ECO:0000256" key="2">
    <source>
        <dbReference type="ARBA" id="ARBA00004275"/>
    </source>
</evidence>
<dbReference type="NCBIfam" id="NF006133">
    <property type="entry name" value="PRK08278.1"/>
    <property type="match status" value="1"/>
</dbReference>
<proteinExistence type="inferred from homology"/>
<evidence type="ECO:0000313" key="10">
    <source>
        <dbReference type="EMBL" id="KAK5650247.1"/>
    </source>
</evidence>
<dbReference type="SUPFAM" id="SSF51735">
    <property type="entry name" value="NAD(P)-binding Rossmann-fold domains"/>
    <property type="match status" value="1"/>
</dbReference>
<comment type="caution">
    <text evidence="10">The sequence shown here is derived from an EMBL/GenBank/DDBJ whole genome shotgun (WGS) entry which is preliminary data.</text>
</comment>
<feature type="domain" description="SCP2" evidence="9">
    <location>
        <begin position="320"/>
        <end position="399"/>
    </location>
</feature>
<dbReference type="PANTHER" id="PTHR42808:SF3">
    <property type="entry name" value="HYDROXYSTEROID DEHYDROGENASE-LIKE PROTEIN 2"/>
    <property type="match status" value="1"/>
</dbReference>
<accession>A0AAN7VKG9</accession>
<dbReference type="PANTHER" id="PTHR42808">
    <property type="entry name" value="HYDROXYSTEROID DEHYDROGENASE-LIKE PROTEIN 2"/>
    <property type="match status" value="1"/>
</dbReference>
<reference evidence="10 11" key="1">
    <citation type="journal article" date="2024" name="Insects">
        <title>An Improved Chromosome-Level Genome Assembly of the Firefly Pyrocoelia pectoralis.</title>
        <authorList>
            <person name="Fu X."/>
            <person name="Meyer-Rochow V.B."/>
            <person name="Ballantyne L."/>
            <person name="Zhu X."/>
        </authorList>
    </citation>
    <scope>NUCLEOTIDE SEQUENCE [LARGE SCALE GENOMIC DNA]</scope>
    <source>
        <strain evidence="10">XCY_ONT2</strain>
    </source>
</reference>
<organism evidence="10 11">
    <name type="scientific">Pyrocoelia pectoralis</name>
    <dbReference type="NCBI Taxonomy" id="417401"/>
    <lineage>
        <taxon>Eukaryota</taxon>
        <taxon>Metazoa</taxon>
        <taxon>Ecdysozoa</taxon>
        <taxon>Arthropoda</taxon>
        <taxon>Hexapoda</taxon>
        <taxon>Insecta</taxon>
        <taxon>Pterygota</taxon>
        <taxon>Neoptera</taxon>
        <taxon>Endopterygota</taxon>
        <taxon>Coleoptera</taxon>
        <taxon>Polyphaga</taxon>
        <taxon>Elateriformia</taxon>
        <taxon>Elateroidea</taxon>
        <taxon>Lampyridae</taxon>
        <taxon>Lampyrinae</taxon>
        <taxon>Pyrocoelia</taxon>
    </lineage>
</organism>
<dbReference type="Pfam" id="PF00106">
    <property type="entry name" value="adh_short"/>
    <property type="match status" value="1"/>
</dbReference>
<evidence type="ECO:0000256" key="5">
    <source>
        <dbReference type="ARBA" id="ARBA00023002"/>
    </source>
</evidence>
<keyword evidence="6" id="KW-0496">Mitochondrion</keyword>
<protein>
    <recommendedName>
        <fullName evidence="8">Hydroxysteroid dehydrogenase-like protein 2</fullName>
    </recommendedName>
</protein>
<keyword evidence="4" id="KW-0521">NADP</keyword>
<keyword evidence="5" id="KW-0560">Oxidoreductase</keyword>
<evidence type="ECO:0000313" key="11">
    <source>
        <dbReference type="Proteomes" id="UP001329430"/>
    </source>
</evidence>
<comment type="similarity">
    <text evidence="3">Belongs to the short-chain dehydrogenases/reductases (SDR) family.</text>
</comment>
<dbReference type="GO" id="GO:0005739">
    <property type="term" value="C:mitochondrion"/>
    <property type="evidence" value="ECO:0007669"/>
    <property type="project" value="UniProtKB-SubCell"/>
</dbReference>
<dbReference type="AlphaFoldDB" id="A0AAN7VKG9"/>
<evidence type="ECO:0000256" key="7">
    <source>
        <dbReference type="ARBA" id="ARBA00023140"/>
    </source>
</evidence>
<dbReference type="InterPro" id="IPR036291">
    <property type="entry name" value="NAD(P)-bd_dom_sf"/>
</dbReference>
<evidence type="ECO:0000259" key="9">
    <source>
        <dbReference type="Pfam" id="PF02036"/>
    </source>
</evidence>
<dbReference type="SUPFAM" id="SSF55718">
    <property type="entry name" value="SCP-like"/>
    <property type="match status" value="1"/>
</dbReference>
<evidence type="ECO:0000256" key="8">
    <source>
        <dbReference type="ARBA" id="ARBA00040243"/>
    </source>
</evidence>
<evidence type="ECO:0000256" key="4">
    <source>
        <dbReference type="ARBA" id="ARBA00022857"/>
    </source>
</evidence>
<dbReference type="EMBL" id="JAVRBK010000001">
    <property type="protein sequence ID" value="KAK5650247.1"/>
    <property type="molecule type" value="Genomic_DNA"/>
</dbReference>
<keyword evidence="11" id="KW-1185">Reference proteome</keyword>
<dbReference type="InterPro" id="IPR002347">
    <property type="entry name" value="SDR_fam"/>
</dbReference>
<dbReference type="FunFam" id="3.40.50.720:FF:000301">
    <property type="entry name" value="Hydroxysteroid dehydrogenase like 2"/>
    <property type="match status" value="1"/>
</dbReference>
<keyword evidence="7" id="KW-0576">Peroxisome</keyword>
<gene>
    <name evidence="10" type="ORF">RI129_001276</name>
</gene>
<comment type="subcellular location">
    <subcellularLocation>
        <location evidence="1">Mitochondrion</location>
    </subcellularLocation>
    <subcellularLocation>
        <location evidence="2">Peroxisome</location>
    </subcellularLocation>
</comment>